<feature type="compositionally biased region" description="Polar residues" evidence="2">
    <location>
        <begin position="164"/>
        <end position="189"/>
    </location>
</feature>
<dbReference type="EMBL" id="GDID01004602">
    <property type="protein sequence ID" value="JAP92004.1"/>
    <property type="molecule type" value="Transcribed_RNA"/>
</dbReference>
<evidence type="ECO:0000256" key="2">
    <source>
        <dbReference type="SAM" id="MobiDB-lite"/>
    </source>
</evidence>
<feature type="region of interest" description="Disordered" evidence="2">
    <location>
        <begin position="160"/>
        <end position="194"/>
    </location>
</feature>
<gene>
    <name evidence="3" type="ORF">TPC1_16186</name>
</gene>
<organism evidence="3">
    <name type="scientific">Trepomonas sp. PC1</name>
    <dbReference type="NCBI Taxonomy" id="1076344"/>
    <lineage>
        <taxon>Eukaryota</taxon>
        <taxon>Metamonada</taxon>
        <taxon>Diplomonadida</taxon>
        <taxon>Hexamitidae</taxon>
        <taxon>Hexamitinae</taxon>
        <taxon>Trepomonas</taxon>
    </lineage>
</organism>
<evidence type="ECO:0000313" key="3">
    <source>
        <dbReference type="EMBL" id="JAP92004.1"/>
    </source>
</evidence>
<feature type="compositionally biased region" description="Polar residues" evidence="2">
    <location>
        <begin position="209"/>
        <end position="221"/>
    </location>
</feature>
<keyword evidence="1" id="KW-0175">Coiled coil</keyword>
<reference evidence="3" key="1">
    <citation type="submission" date="2015-07" db="EMBL/GenBank/DDBJ databases">
        <title>Adaptation to a free-living lifestyle via gene acquisitions in the diplomonad Trepomonas sp. PC1.</title>
        <authorList>
            <person name="Xu F."/>
            <person name="Jerlstrom-Hultqvist J."/>
            <person name="Kolisko M."/>
            <person name="Simpson A.G.B."/>
            <person name="Roger A.J."/>
            <person name="Svard S.G."/>
            <person name="Andersson J.O."/>
        </authorList>
    </citation>
    <scope>NUCLEOTIDE SEQUENCE</scope>
    <source>
        <strain evidence="3">PC1</strain>
    </source>
</reference>
<feature type="coiled-coil region" evidence="1">
    <location>
        <begin position="75"/>
        <end position="126"/>
    </location>
</feature>
<name>A0A146K7U0_9EUKA</name>
<feature type="region of interest" description="Disordered" evidence="2">
    <location>
        <begin position="206"/>
        <end position="238"/>
    </location>
</feature>
<protein>
    <submittedName>
        <fullName evidence="3">Uncharacterized protein</fullName>
    </submittedName>
</protein>
<dbReference type="AlphaFoldDB" id="A0A146K7U0"/>
<proteinExistence type="predicted"/>
<evidence type="ECO:0000256" key="1">
    <source>
        <dbReference type="SAM" id="Coils"/>
    </source>
</evidence>
<sequence>AQSYTQNMRLTQRVSDQQIRQNLFNYSRDIARRCRNQGVNAVINLVQPSEQDLYELAYSFTEILSLIEQQDPIQKQKIQILKDQLQSKEESLTKKEKQLYSLEFKLKEADQEINSYKTQLKQQIQQQKSMVNSAIYRADTAHMSRKIAFDELDRVKSQLGMSPRSVSVGSRINNQPKQVKFQPKNSIKSPKNESFAELEKSNFVKKSPNLKNSSNFQQQRHFQQKIEEPEVDLTKSQREKPKLIDYESVAQDSFYPPGDQFGPNHQPRSFQAQFQPQKDFQLSTKPLLDEIDEALNYKFDEIIAKKPQSILKNSKTKNSVKEQEQKEKQLQSVLINGNQSTINDLIYSKHMINQEYENQQNQAAALYAEINQERKMAFVEQQILNKEKEEIERQKLEIQRKMAILRQAGLE</sequence>
<feature type="non-terminal residue" evidence="3">
    <location>
        <position position="1"/>
    </location>
</feature>
<feature type="compositionally biased region" description="Basic and acidic residues" evidence="2">
    <location>
        <begin position="224"/>
        <end position="238"/>
    </location>
</feature>
<feature type="coiled-coil region" evidence="1">
    <location>
        <begin position="349"/>
        <end position="408"/>
    </location>
</feature>
<accession>A0A146K7U0</accession>